<dbReference type="OrthoDB" id="10356399at2759"/>
<reference evidence="1" key="1">
    <citation type="journal article" date="2020" name="Mol. Plant Microbe Interact.">
        <title>Genome Sequence of the Biocontrol Agent Coniothyrium minitans strain Conio (IMI 134523).</title>
        <authorList>
            <person name="Patel D."/>
            <person name="Shittu T.A."/>
            <person name="Baroncelli R."/>
            <person name="Muthumeenakshi S."/>
            <person name="Osborne T.H."/>
            <person name="Janganan T.K."/>
            <person name="Sreenivasaprasad S."/>
        </authorList>
    </citation>
    <scope>NUCLEOTIDE SEQUENCE</scope>
    <source>
        <strain evidence="1">Conio</strain>
    </source>
</reference>
<dbReference type="AlphaFoldDB" id="A0A9P6GQB2"/>
<keyword evidence="2" id="KW-1185">Reference proteome</keyword>
<sequence>MQRSAWALGGVCLLRSRGRQLRELWLDEGIVEVLQRRARRNRDETGALEVQSGDGITMAYMVGGGPSLQSVEGGRKNKVCGVRASTPTARLRNDGK</sequence>
<name>A0A9P6GQB2_9PLEO</name>
<evidence type="ECO:0000313" key="1">
    <source>
        <dbReference type="EMBL" id="KAF9739578.1"/>
    </source>
</evidence>
<organism evidence="1 2">
    <name type="scientific">Paraphaeosphaeria minitans</name>
    <dbReference type="NCBI Taxonomy" id="565426"/>
    <lineage>
        <taxon>Eukaryota</taxon>
        <taxon>Fungi</taxon>
        <taxon>Dikarya</taxon>
        <taxon>Ascomycota</taxon>
        <taxon>Pezizomycotina</taxon>
        <taxon>Dothideomycetes</taxon>
        <taxon>Pleosporomycetidae</taxon>
        <taxon>Pleosporales</taxon>
        <taxon>Massarineae</taxon>
        <taxon>Didymosphaeriaceae</taxon>
        <taxon>Paraphaeosphaeria</taxon>
    </lineage>
</organism>
<protein>
    <submittedName>
        <fullName evidence="1">Uncharacterized protein</fullName>
    </submittedName>
</protein>
<dbReference type="Proteomes" id="UP000756921">
    <property type="component" value="Unassembled WGS sequence"/>
</dbReference>
<dbReference type="EMBL" id="WJXW01000002">
    <property type="protein sequence ID" value="KAF9739578.1"/>
    <property type="molecule type" value="Genomic_DNA"/>
</dbReference>
<proteinExistence type="predicted"/>
<comment type="caution">
    <text evidence="1">The sequence shown here is derived from an EMBL/GenBank/DDBJ whole genome shotgun (WGS) entry which is preliminary data.</text>
</comment>
<evidence type="ECO:0000313" key="2">
    <source>
        <dbReference type="Proteomes" id="UP000756921"/>
    </source>
</evidence>
<accession>A0A9P6GQB2</accession>
<gene>
    <name evidence="1" type="ORF">PMIN01_02212</name>
</gene>